<name>A0A9X3MV93_9ACTN</name>
<dbReference type="Proteomes" id="UP001149140">
    <property type="component" value="Unassembled WGS sequence"/>
</dbReference>
<dbReference type="AlphaFoldDB" id="A0A9X3MV93"/>
<evidence type="ECO:0000313" key="3">
    <source>
        <dbReference type="Proteomes" id="UP001149140"/>
    </source>
</evidence>
<gene>
    <name evidence="2" type="ORF">OM076_16630</name>
</gene>
<sequence>MLRLRVALVAAVLAACVVIALVLRPTTKGDENVPVIPTPPGAKNGRAVSDPFAWTQNRSADLSARAAAGTAHLLYTRSPNGAAVTAERVARYRKPIERAAKAAGVDPNRLEALVFLESAGRPEAQAPGGVQSAAGLTQILAETATGLLGMKVDTVKSASYTRRFNQALRDGNLPRAAALNRARRRVDDRFDPAKALAGTARYLKIARERFGRQDLAFVSYHMGIGNLENVLKAFGGGRRSYAELYFDSTPLRHAKAYAKLASFGDDSSNYYWKLSAAMQIMHLARTDKDRLVRTAQLQTADDSARTLLLDGAPQGDLRSLPNVTADTSLAAAPGVKLRPEALGAALYAAAQVREISKAPTLRVTGADDGGWTFRVSRTYSSPEQAQAFQFALDRLQVLNVIAWSRAASSISITASRDAKVLEPLLDRLGGKAK</sequence>
<protein>
    <recommendedName>
        <fullName evidence="1">Transglycosylase SLT domain-containing protein</fullName>
    </recommendedName>
</protein>
<dbReference type="RefSeq" id="WP_270041134.1">
    <property type="nucleotide sequence ID" value="NZ_JAPDOD010000015.1"/>
</dbReference>
<dbReference type="InterPro" id="IPR023346">
    <property type="entry name" value="Lysozyme-like_dom_sf"/>
</dbReference>
<accession>A0A9X3MV93</accession>
<organism evidence="2 3">
    <name type="scientific">Solirubrobacter ginsenosidimutans</name>
    <dbReference type="NCBI Taxonomy" id="490573"/>
    <lineage>
        <taxon>Bacteria</taxon>
        <taxon>Bacillati</taxon>
        <taxon>Actinomycetota</taxon>
        <taxon>Thermoleophilia</taxon>
        <taxon>Solirubrobacterales</taxon>
        <taxon>Solirubrobacteraceae</taxon>
        <taxon>Solirubrobacter</taxon>
    </lineage>
</organism>
<keyword evidence="3" id="KW-1185">Reference proteome</keyword>
<proteinExistence type="predicted"/>
<dbReference type="Gene3D" id="1.10.530.10">
    <property type="match status" value="1"/>
</dbReference>
<dbReference type="PROSITE" id="PS51257">
    <property type="entry name" value="PROKAR_LIPOPROTEIN"/>
    <property type="match status" value="1"/>
</dbReference>
<dbReference type="EMBL" id="JAPDOD010000015">
    <property type="protein sequence ID" value="MDA0161902.1"/>
    <property type="molecule type" value="Genomic_DNA"/>
</dbReference>
<feature type="domain" description="Transglycosylase SLT" evidence="1">
    <location>
        <begin position="182"/>
        <end position="233"/>
    </location>
</feature>
<evidence type="ECO:0000259" key="1">
    <source>
        <dbReference type="Pfam" id="PF01464"/>
    </source>
</evidence>
<reference evidence="2" key="1">
    <citation type="submission" date="2022-10" db="EMBL/GenBank/DDBJ databases">
        <title>The WGS of Solirubrobacter ginsenosidimutans DSM 21036.</title>
        <authorList>
            <person name="Jiang Z."/>
        </authorList>
    </citation>
    <scope>NUCLEOTIDE SEQUENCE</scope>
    <source>
        <strain evidence="2">DSM 21036</strain>
    </source>
</reference>
<comment type="caution">
    <text evidence="2">The sequence shown here is derived from an EMBL/GenBank/DDBJ whole genome shotgun (WGS) entry which is preliminary data.</text>
</comment>
<dbReference type="SUPFAM" id="SSF53955">
    <property type="entry name" value="Lysozyme-like"/>
    <property type="match status" value="1"/>
</dbReference>
<dbReference type="Pfam" id="PF01464">
    <property type="entry name" value="SLT"/>
    <property type="match status" value="1"/>
</dbReference>
<evidence type="ECO:0000313" key="2">
    <source>
        <dbReference type="EMBL" id="MDA0161902.1"/>
    </source>
</evidence>
<dbReference type="InterPro" id="IPR008258">
    <property type="entry name" value="Transglycosylase_SLT_dom_1"/>
</dbReference>